<proteinExistence type="predicted"/>
<protein>
    <submittedName>
        <fullName evidence="1">Uncharacterized protein</fullName>
    </submittedName>
</protein>
<dbReference type="RefSeq" id="WP_168934608.1">
    <property type="nucleotide sequence ID" value="NZ_CALERU010000020.1"/>
</dbReference>
<accession>A0A848CCT3</accession>
<sequence length="165" mass="18019">MSQQKATGWKVPLLFCAVMGVAVLGTWLWRNLGKPEVPPLEPGLVAVAQTYHIDLEADPEGKLLRESITNASTGFATHDSKDARLAALIDKSLDMGRFDAACVAAVLLFDQHKREGKLMHIARSAAKDCATLPWGAFAAKAMKDPGVQTDAHFLLNARWRECPRP</sequence>
<reference evidence="1 2" key="1">
    <citation type="submission" date="2020-04" db="EMBL/GenBank/DDBJ databases">
        <authorList>
            <person name="Hitch T.C.A."/>
            <person name="Wylensek D."/>
            <person name="Clavel T."/>
        </authorList>
    </citation>
    <scope>NUCLEOTIDE SEQUENCE [LARGE SCALE GENOMIC DNA]</scope>
    <source>
        <strain evidence="1 2">PG-251-APC-1</strain>
    </source>
</reference>
<comment type="caution">
    <text evidence="1">The sequence shown here is derived from an EMBL/GenBank/DDBJ whole genome shotgun (WGS) entry which is preliminary data.</text>
</comment>
<evidence type="ECO:0000313" key="1">
    <source>
        <dbReference type="EMBL" id="NME51126.1"/>
    </source>
</evidence>
<name>A0A848CCT3_9BACT</name>
<dbReference type="Proteomes" id="UP000522333">
    <property type="component" value="Unassembled WGS sequence"/>
</dbReference>
<organism evidence="1 2">
    <name type="scientific">Desulfovibrio piger</name>
    <dbReference type="NCBI Taxonomy" id="901"/>
    <lineage>
        <taxon>Bacteria</taxon>
        <taxon>Pseudomonadati</taxon>
        <taxon>Thermodesulfobacteriota</taxon>
        <taxon>Desulfovibrionia</taxon>
        <taxon>Desulfovibrionales</taxon>
        <taxon>Desulfovibrionaceae</taxon>
        <taxon>Desulfovibrio</taxon>
    </lineage>
</organism>
<dbReference type="EMBL" id="JABAFY010000002">
    <property type="protein sequence ID" value="NME51126.1"/>
    <property type="molecule type" value="Genomic_DNA"/>
</dbReference>
<gene>
    <name evidence="1" type="ORF">HF854_00965</name>
</gene>
<evidence type="ECO:0000313" key="2">
    <source>
        <dbReference type="Proteomes" id="UP000522333"/>
    </source>
</evidence>
<dbReference type="GeneID" id="83731619"/>
<dbReference type="AlphaFoldDB" id="A0A848CCT3"/>